<keyword evidence="5" id="KW-0804">Transcription</keyword>
<dbReference type="InterPro" id="IPR007627">
    <property type="entry name" value="RNA_pol_sigma70_r2"/>
</dbReference>
<comment type="caution">
    <text evidence="8">The sequence shown here is derived from an EMBL/GenBank/DDBJ whole genome shotgun (WGS) entry which is preliminary data.</text>
</comment>
<dbReference type="InterPro" id="IPR013324">
    <property type="entry name" value="RNA_pol_sigma_r3/r4-like"/>
</dbReference>
<dbReference type="Pfam" id="PF08281">
    <property type="entry name" value="Sigma70_r4_2"/>
    <property type="match status" value="1"/>
</dbReference>
<name>A0A645AHZ1_9ZZZZ</name>
<organism evidence="8">
    <name type="scientific">bioreactor metagenome</name>
    <dbReference type="NCBI Taxonomy" id="1076179"/>
    <lineage>
        <taxon>unclassified sequences</taxon>
        <taxon>metagenomes</taxon>
        <taxon>ecological metagenomes</taxon>
    </lineage>
</organism>
<dbReference type="GO" id="GO:0003677">
    <property type="term" value="F:DNA binding"/>
    <property type="evidence" value="ECO:0007669"/>
    <property type="project" value="UniProtKB-KW"/>
</dbReference>
<dbReference type="InterPro" id="IPR013249">
    <property type="entry name" value="RNA_pol_sigma70_r4_t2"/>
</dbReference>
<evidence type="ECO:0000259" key="6">
    <source>
        <dbReference type="Pfam" id="PF04542"/>
    </source>
</evidence>
<dbReference type="InterPro" id="IPR014284">
    <property type="entry name" value="RNA_pol_sigma-70_dom"/>
</dbReference>
<dbReference type="NCBIfam" id="TIGR02937">
    <property type="entry name" value="sigma70-ECF"/>
    <property type="match status" value="1"/>
</dbReference>
<protein>
    <recommendedName>
        <fullName evidence="9">RNA polymerase sigma factor 70 region 4 type 2 domain-containing protein</fullName>
    </recommendedName>
</protein>
<dbReference type="InterPro" id="IPR013325">
    <property type="entry name" value="RNA_pol_sigma_r2"/>
</dbReference>
<evidence type="ECO:0000256" key="4">
    <source>
        <dbReference type="ARBA" id="ARBA00023125"/>
    </source>
</evidence>
<accession>A0A645AHZ1</accession>
<evidence type="ECO:0000256" key="5">
    <source>
        <dbReference type="ARBA" id="ARBA00023163"/>
    </source>
</evidence>
<evidence type="ECO:0000256" key="3">
    <source>
        <dbReference type="ARBA" id="ARBA00023082"/>
    </source>
</evidence>
<evidence type="ECO:0000259" key="7">
    <source>
        <dbReference type="Pfam" id="PF08281"/>
    </source>
</evidence>
<dbReference type="SUPFAM" id="SSF88946">
    <property type="entry name" value="Sigma2 domain of RNA polymerase sigma factors"/>
    <property type="match status" value="1"/>
</dbReference>
<dbReference type="EMBL" id="VSSQ01013813">
    <property type="protein sequence ID" value="MPM52328.1"/>
    <property type="molecule type" value="Genomic_DNA"/>
</dbReference>
<feature type="domain" description="RNA polymerase sigma factor 70 region 4 type 2" evidence="7">
    <location>
        <begin position="123"/>
        <end position="163"/>
    </location>
</feature>
<proteinExistence type="inferred from homology"/>
<keyword evidence="4" id="KW-0238">DNA-binding</keyword>
<feature type="domain" description="RNA polymerase sigma-70 region 2" evidence="6">
    <location>
        <begin position="14"/>
        <end position="77"/>
    </location>
</feature>
<dbReference type="Gene3D" id="1.10.1740.10">
    <property type="match status" value="1"/>
</dbReference>
<keyword evidence="2" id="KW-0805">Transcription regulation</keyword>
<dbReference type="AlphaFoldDB" id="A0A645AHZ1"/>
<dbReference type="InterPro" id="IPR039425">
    <property type="entry name" value="RNA_pol_sigma-70-like"/>
</dbReference>
<evidence type="ECO:0008006" key="9">
    <source>
        <dbReference type="Google" id="ProtNLM"/>
    </source>
</evidence>
<dbReference type="PANTHER" id="PTHR43133:SF8">
    <property type="entry name" value="RNA POLYMERASE SIGMA FACTOR HI_1459-RELATED"/>
    <property type="match status" value="1"/>
</dbReference>
<dbReference type="Gene3D" id="1.10.10.10">
    <property type="entry name" value="Winged helix-like DNA-binding domain superfamily/Winged helix DNA-binding domain"/>
    <property type="match status" value="1"/>
</dbReference>
<dbReference type="InterPro" id="IPR036388">
    <property type="entry name" value="WH-like_DNA-bd_sf"/>
</dbReference>
<dbReference type="Pfam" id="PF04542">
    <property type="entry name" value="Sigma70_r2"/>
    <property type="match status" value="1"/>
</dbReference>
<dbReference type="SUPFAM" id="SSF88659">
    <property type="entry name" value="Sigma3 and sigma4 domains of RNA polymerase sigma factors"/>
    <property type="match status" value="1"/>
</dbReference>
<reference evidence="8" key="1">
    <citation type="submission" date="2019-08" db="EMBL/GenBank/DDBJ databases">
        <authorList>
            <person name="Kucharzyk K."/>
            <person name="Murdoch R.W."/>
            <person name="Higgins S."/>
            <person name="Loffler F."/>
        </authorList>
    </citation>
    <scope>NUCLEOTIDE SEQUENCE</scope>
</reference>
<dbReference type="PANTHER" id="PTHR43133">
    <property type="entry name" value="RNA POLYMERASE ECF-TYPE SIGMA FACTO"/>
    <property type="match status" value="1"/>
</dbReference>
<sequence>MGYEETIKQLADKAFLDKLYGFAYKRCNSSPEVEDLCSEIILSVIISLRKNPQIENFNAYVWTVAHGVYADFCKKRNLQSRMQITHDYSDDFLNMQTNPIDEFMESEEEKIQIRKIMYDISFLSKIYREVMVLYYLDEMKTQQIAANLGISETAVKQRLFSARNTSKKGATKMDKKYALKPVDIAFIGTGSPVGNDPRTKAERVLSKNVVYLCKNEALSAKEISEKLGVPMPFIEDELEIQVKGENGNYGLLRKLENGKYISNVIILDISEFNQASQSYQNELDDFCNCLIEYFNTNRKKILSFPFLNEQNDVGFIAWSLISSITWNLEGIVNDCLSKKYLKDIELVKREFSSVGIANYLDDDINLYFYGCDGLGGENLCGYKKVHFCNIYGARIEKHYGCGHNLSTDAQFMLMLKCIDGVDVNSLSESEKEVAAKAIESGLIKKSGDILRPKILVLDYKNRNDFNKLSEDIKPQIEPIGRKIADNLAKEIKTMVPRHLMNEYSLFSMLVSVPILHQSIEKCIEKGVLKAPEKPLCAEGCYLAIEK</sequence>
<evidence type="ECO:0000313" key="8">
    <source>
        <dbReference type="EMBL" id="MPM52328.1"/>
    </source>
</evidence>
<dbReference type="GO" id="GO:0016987">
    <property type="term" value="F:sigma factor activity"/>
    <property type="evidence" value="ECO:0007669"/>
    <property type="project" value="UniProtKB-KW"/>
</dbReference>
<evidence type="ECO:0000256" key="2">
    <source>
        <dbReference type="ARBA" id="ARBA00023015"/>
    </source>
</evidence>
<dbReference type="GO" id="GO:0006352">
    <property type="term" value="P:DNA-templated transcription initiation"/>
    <property type="evidence" value="ECO:0007669"/>
    <property type="project" value="InterPro"/>
</dbReference>
<evidence type="ECO:0000256" key="1">
    <source>
        <dbReference type="ARBA" id="ARBA00010641"/>
    </source>
</evidence>
<gene>
    <name evidence="8" type="ORF">SDC9_99087</name>
</gene>
<comment type="similarity">
    <text evidence="1">Belongs to the sigma-70 factor family. ECF subfamily.</text>
</comment>
<keyword evidence="3" id="KW-0731">Sigma factor</keyword>